<keyword evidence="3" id="KW-0687">Ribonucleoprotein</keyword>
<reference evidence="3" key="1">
    <citation type="submission" date="2020-12" db="EMBL/GenBank/DDBJ databases">
        <title>The genome sequence of Inhella sp. 1Y17.</title>
        <authorList>
            <person name="Liu Y."/>
        </authorList>
    </citation>
    <scope>NUCLEOTIDE SEQUENCE</scope>
    <source>
        <strain evidence="3">1Y17</strain>
    </source>
</reference>
<dbReference type="Pfam" id="PF00542">
    <property type="entry name" value="Ribosomal_L12"/>
    <property type="match status" value="1"/>
</dbReference>
<dbReference type="AlphaFoldDB" id="A0A931J2Z2"/>
<dbReference type="Proteomes" id="UP000613266">
    <property type="component" value="Unassembled WGS sequence"/>
</dbReference>
<proteinExistence type="predicted"/>
<keyword evidence="3" id="KW-0689">Ribosomal protein</keyword>
<dbReference type="GO" id="GO:0003735">
    <property type="term" value="F:structural constituent of ribosome"/>
    <property type="evidence" value="ECO:0007669"/>
    <property type="project" value="InterPro"/>
</dbReference>
<keyword evidence="1" id="KW-0472">Membrane</keyword>
<dbReference type="GO" id="GO:0005840">
    <property type="term" value="C:ribosome"/>
    <property type="evidence" value="ECO:0007669"/>
    <property type="project" value="UniProtKB-KW"/>
</dbReference>
<feature type="domain" description="Large ribosomal subunit protein bL12 C-terminal" evidence="2">
    <location>
        <begin position="18"/>
        <end position="41"/>
    </location>
</feature>
<dbReference type="GO" id="GO:0006412">
    <property type="term" value="P:translation"/>
    <property type="evidence" value="ECO:0007669"/>
    <property type="project" value="InterPro"/>
</dbReference>
<evidence type="ECO:0000256" key="1">
    <source>
        <dbReference type="SAM" id="Phobius"/>
    </source>
</evidence>
<accession>A0A931J2Z2</accession>
<evidence type="ECO:0000313" key="4">
    <source>
        <dbReference type="Proteomes" id="UP000613266"/>
    </source>
</evidence>
<dbReference type="SUPFAM" id="SSF54736">
    <property type="entry name" value="ClpS-like"/>
    <property type="match status" value="1"/>
</dbReference>
<keyword evidence="1" id="KW-1133">Transmembrane helix</keyword>
<name>A0A931J2Z2_9BURK</name>
<comment type="caution">
    <text evidence="3">The sequence shown here is derived from an EMBL/GenBank/DDBJ whole genome shotgun (WGS) entry which is preliminary data.</text>
</comment>
<protein>
    <submittedName>
        <fullName evidence="3">Ribosomal protein L7/L12</fullName>
    </submittedName>
</protein>
<sequence length="149" mass="16258">MQPLPPEIQQLLRNGQTLEAIKRLRELTGLGLKEAKDAVDGGRLPTAAAPRPAAQGPVGDAVHQALQQGQLIEAIRRLREQQPGLGLKEAKERIEAHLAQHPALKALAEQAYLERRNATLATLGRWAFTAALLALAAWAAWRLLRPPLD</sequence>
<dbReference type="InterPro" id="IPR013823">
    <property type="entry name" value="Ribosomal_bL12_C"/>
</dbReference>
<feature type="transmembrane region" description="Helical" evidence="1">
    <location>
        <begin position="123"/>
        <end position="141"/>
    </location>
</feature>
<gene>
    <name evidence="3" type="ORF">I7X39_03515</name>
</gene>
<dbReference type="InterPro" id="IPR014719">
    <property type="entry name" value="Ribosomal_bL12_C/ClpS-like"/>
</dbReference>
<evidence type="ECO:0000313" key="3">
    <source>
        <dbReference type="EMBL" id="MBH9575967.1"/>
    </source>
</evidence>
<keyword evidence="4" id="KW-1185">Reference proteome</keyword>
<dbReference type="EMBL" id="JAEDAK010000002">
    <property type="protein sequence ID" value="MBH9575967.1"/>
    <property type="molecule type" value="Genomic_DNA"/>
</dbReference>
<evidence type="ECO:0000259" key="2">
    <source>
        <dbReference type="Pfam" id="PF00542"/>
    </source>
</evidence>
<keyword evidence="1" id="KW-0812">Transmembrane</keyword>
<dbReference type="Gene3D" id="3.30.1390.10">
    <property type="match status" value="2"/>
</dbReference>
<organism evidence="3 4">
    <name type="scientific">Inhella proteolytica</name>
    <dbReference type="NCBI Taxonomy" id="2795029"/>
    <lineage>
        <taxon>Bacteria</taxon>
        <taxon>Pseudomonadati</taxon>
        <taxon>Pseudomonadota</taxon>
        <taxon>Betaproteobacteria</taxon>
        <taxon>Burkholderiales</taxon>
        <taxon>Sphaerotilaceae</taxon>
        <taxon>Inhella</taxon>
    </lineage>
</organism>